<dbReference type="Gene3D" id="1.20.120.1750">
    <property type="match status" value="1"/>
</dbReference>
<evidence type="ECO:0000313" key="2">
    <source>
        <dbReference type="EMBL" id="KMS65486.1"/>
    </source>
</evidence>
<reference evidence="2 3" key="1">
    <citation type="journal article" date="2014" name="Nature">
        <title>The genome of the recently domesticated crop plant sugar beet (Beta vulgaris).</title>
        <authorList>
            <person name="Dohm J.C."/>
            <person name="Minoche A.E."/>
            <person name="Holtgrawe D."/>
            <person name="Capella-Gutierrez S."/>
            <person name="Zakrzewski F."/>
            <person name="Tafer H."/>
            <person name="Rupp O."/>
            <person name="Sorensen T.R."/>
            <person name="Stracke R."/>
            <person name="Reinhardt R."/>
            <person name="Goesmann A."/>
            <person name="Kraft T."/>
            <person name="Schulz B."/>
            <person name="Stadler P.F."/>
            <person name="Schmidt T."/>
            <person name="Gabaldon T."/>
            <person name="Lehrach H."/>
            <person name="Weisshaar B."/>
            <person name="Himmelbauer H."/>
        </authorList>
    </citation>
    <scope>NUCLEOTIDE SEQUENCE [LARGE SCALE GENOMIC DNA]</scope>
    <source>
        <tissue evidence="2">Taproot</tissue>
    </source>
</reference>
<dbReference type="Gramene" id="KMS65486">
    <property type="protein sequence ID" value="KMS65486"/>
    <property type="gene ID" value="BVRB_035510"/>
</dbReference>
<dbReference type="eggNOG" id="KOG1815">
    <property type="taxonomic scope" value="Eukaryota"/>
</dbReference>
<dbReference type="EMBL" id="KQ107891">
    <property type="protein sequence ID" value="KMS65486.1"/>
    <property type="molecule type" value="Genomic_DNA"/>
</dbReference>
<dbReference type="OrthoDB" id="10009520at2759"/>
<sequence length="120" mass="14221">MEQAWQCHRRVGLSIPSFTSGHSEYFSFYRCNKYEEAKAKGESSTVLEKEEQKMQEARNALQKYMFYFTRFDNHQKSIQFARKTRQDAETRMQQLRDIQGTNYQDVQFVLNAVGGRFADP</sequence>
<proteinExistence type="predicted"/>
<keyword evidence="1" id="KW-0175">Coiled coil</keyword>
<evidence type="ECO:0000256" key="1">
    <source>
        <dbReference type="SAM" id="Coils"/>
    </source>
</evidence>
<feature type="coiled-coil region" evidence="1">
    <location>
        <begin position="47"/>
        <end position="98"/>
    </location>
</feature>
<protein>
    <submittedName>
        <fullName evidence="2">Uncharacterized protein</fullName>
    </submittedName>
</protein>
<gene>
    <name evidence="2" type="ORF">BVRB_035510</name>
</gene>
<name>A0A0J7YPF7_BETVV</name>
<dbReference type="AlphaFoldDB" id="A0A0J7YPF7"/>
<keyword evidence="3" id="KW-1185">Reference proteome</keyword>
<evidence type="ECO:0000313" key="3">
    <source>
        <dbReference type="Proteomes" id="UP000035740"/>
    </source>
</evidence>
<accession>A0A0J7YPF7</accession>
<dbReference type="Proteomes" id="UP000035740">
    <property type="component" value="Unassembled WGS sequence"/>
</dbReference>
<organism evidence="2 3">
    <name type="scientific">Beta vulgaris subsp. vulgaris</name>
    <name type="common">Beet</name>
    <dbReference type="NCBI Taxonomy" id="3555"/>
    <lineage>
        <taxon>Eukaryota</taxon>
        <taxon>Viridiplantae</taxon>
        <taxon>Streptophyta</taxon>
        <taxon>Embryophyta</taxon>
        <taxon>Tracheophyta</taxon>
        <taxon>Spermatophyta</taxon>
        <taxon>Magnoliopsida</taxon>
        <taxon>eudicotyledons</taxon>
        <taxon>Gunneridae</taxon>
        <taxon>Pentapetalae</taxon>
        <taxon>Caryophyllales</taxon>
        <taxon>Chenopodiaceae</taxon>
        <taxon>Betoideae</taxon>
        <taxon>Beta</taxon>
    </lineage>
</organism>